<feature type="transmembrane region" description="Helical" evidence="8">
    <location>
        <begin position="287"/>
        <end position="309"/>
    </location>
</feature>
<dbReference type="GO" id="GO:0008519">
    <property type="term" value="F:ammonium channel activity"/>
    <property type="evidence" value="ECO:0007669"/>
    <property type="project" value="InterPro"/>
</dbReference>
<organism evidence="11">
    <name type="scientific">Chromera velia CCMP2878</name>
    <dbReference type="NCBI Taxonomy" id="1169474"/>
    <lineage>
        <taxon>Eukaryota</taxon>
        <taxon>Sar</taxon>
        <taxon>Alveolata</taxon>
        <taxon>Colpodellida</taxon>
        <taxon>Chromeraceae</taxon>
        <taxon>Chromera</taxon>
    </lineage>
</organism>
<evidence type="ECO:0000256" key="2">
    <source>
        <dbReference type="ARBA" id="ARBA00005887"/>
    </source>
</evidence>
<dbReference type="SUPFAM" id="SSF111352">
    <property type="entry name" value="Ammonium transporter"/>
    <property type="match status" value="1"/>
</dbReference>
<evidence type="ECO:0000256" key="3">
    <source>
        <dbReference type="ARBA" id="ARBA00022448"/>
    </source>
</evidence>
<dbReference type="InterPro" id="IPR018047">
    <property type="entry name" value="Ammonium_transpt_CS"/>
</dbReference>
<comment type="similarity">
    <text evidence="2 8">Belongs to the ammonia transporter channel (TC 1.A.11.2) family.</text>
</comment>
<evidence type="ECO:0000256" key="4">
    <source>
        <dbReference type="ARBA" id="ARBA00022692"/>
    </source>
</evidence>
<keyword evidence="7 8" id="KW-0924">Ammonia transport</keyword>
<sequence>MTTNTTEYLLGKIDDLTATMETKIAEDRYVSDTIFLILMGGFAFVEGGLLSSKNIVNILVKNFLDAAVGAISYWLVGYGLAFGDGGPFIGENRFILIGMPDNEYAFFFFQYTFAATSGTIVSGAIAERADLRAYLFYSVALAAFVYPVATHWIWWEGGWLYDRGFIDFAGSAVVHSLGGSAALCGSLILGPRLNRFVRDERGRIIHNPESIRKYHAPHSIPFFVLGAFILWVGFLGFNGGSNIVISTGDDGTDNGAAVSKVIANTILSGSAGCLFPMFFEYATTRRWSIVATISGTVAGMAAVCSAVGSVDPWEALVIGMVGGGVNMGVSKLLVRLGIDDPVDAIPIHLGGGAWGCLAAGLFGEEAGLFWTGSFEQLGVQTYGLLAVVAWAAGLAGPLFLGLYYAGIFRVDPLYELAGQDIHKHSEAGYLGLQAGANKEEENKKQRRQSWWGGNRRSIGGASLVPDMVPGANPGRQVSMALEPPVHVGSLQGGGDMSSVVEVGKPSGDLEEGPNGGKESVMEAEGVIPDEAGEENMRSELPDAYYAHLRNRDNLYGTAPGCRLTGPTEGPATHWDFRGPKATKAKKIGLDMPVVGGADGMSSMGRPSGTDGRPSGTQGRPSGVQQEVREREREFIH</sequence>
<accession>A0A0G4HW70</accession>
<feature type="transmembrane region" description="Helical" evidence="8">
    <location>
        <begin position="315"/>
        <end position="333"/>
    </location>
</feature>
<feature type="transmembrane region" description="Helical" evidence="8">
    <location>
        <begin position="214"/>
        <end position="237"/>
    </location>
</feature>
<dbReference type="Pfam" id="PF00909">
    <property type="entry name" value="Ammonium_transp"/>
    <property type="match status" value="1"/>
</dbReference>
<dbReference type="PANTHER" id="PTHR11730:SF6">
    <property type="entry name" value="AMMONIUM TRANSPORTER"/>
    <property type="match status" value="1"/>
</dbReference>
<dbReference type="PhylomeDB" id="A0A0G4HW70"/>
<dbReference type="InterPro" id="IPR024041">
    <property type="entry name" value="NH4_transpt_AmtB-like_dom"/>
</dbReference>
<dbReference type="GO" id="GO:0097272">
    <property type="term" value="P:ammonium homeostasis"/>
    <property type="evidence" value="ECO:0007669"/>
    <property type="project" value="TreeGrafter"/>
</dbReference>
<feature type="region of interest" description="Disordered" evidence="9">
    <location>
        <begin position="594"/>
        <end position="636"/>
    </location>
</feature>
<evidence type="ECO:0000256" key="8">
    <source>
        <dbReference type="RuleBase" id="RU362002"/>
    </source>
</evidence>
<dbReference type="EMBL" id="CDMZ01004124">
    <property type="protein sequence ID" value="CEM48716.1"/>
    <property type="molecule type" value="Genomic_DNA"/>
</dbReference>
<protein>
    <recommendedName>
        <fullName evidence="8">Ammonium transporter</fullName>
    </recommendedName>
</protein>
<evidence type="ECO:0000259" key="10">
    <source>
        <dbReference type="Pfam" id="PF00909"/>
    </source>
</evidence>
<feature type="compositionally biased region" description="Basic and acidic residues" evidence="9">
    <location>
        <begin position="626"/>
        <end position="636"/>
    </location>
</feature>
<dbReference type="VEuPathDB" id="CryptoDB:Cvel_8996"/>
<dbReference type="PANTHER" id="PTHR11730">
    <property type="entry name" value="AMMONIUM TRANSPORTER"/>
    <property type="match status" value="1"/>
</dbReference>
<dbReference type="InterPro" id="IPR029020">
    <property type="entry name" value="Ammonium/urea_transptr"/>
</dbReference>
<gene>
    <name evidence="11" type="ORF">Cvel_8996</name>
</gene>
<feature type="transmembrane region" description="Helical" evidence="8">
    <location>
        <begin position="33"/>
        <end position="51"/>
    </location>
</feature>
<proteinExistence type="inferred from homology"/>
<dbReference type="NCBIfam" id="TIGR00836">
    <property type="entry name" value="amt"/>
    <property type="match status" value="1"/>
</dbReference>
<dbReference type="InterPro" id="IPR001905">
    <property type="entry name" value="Ammonium_transpt"/>
</dbReference>
<keyword evidence="5 8" id="KW-1133">Transmembrane helix</keyword>
<evidence type="ECO:0000256" key="5">
    <source>
        <dbReference type="ARBA" id="ARBA00022989"/>
    </source>
</evidence>
<keyword evidence="6 8" id="KW-0472">Membrane</keyword>
<evidence type="ECO:0000256" key="7">
    <source>
        <dbReference type="ARBA" id="ARBA00023177"/>
    </source>
</evidence>
<feature type="transmembrane region" description="Helical" evidence="8">
    <location>
        <begin position="63"/>
        <end position="84"/>
    </location>
</feature>
<keyword evidence="4 8" id="KW-0812">Transmembrane</keyword>
<dbReference type="PROSITE" id="PS01219">
    <property type="entry name" value="AMMONIUM_TRANSP"/>
    <property type="match status" value="1"/>
</dbReference>
<feature type="transmembrane region" description="Helical" evidence="8">
    <location>
        <begin position="174"/>
        <end position="193"/>
    </location>
</feature>
<comment type="subcellular location">
    <subcellularLocation>
        <location evidence="8">Cell membrane</location>
        <topology evidence="8">Multi-pass membrane protein</topology>
    </subcellularLocation>
    <subcellularLocation>
        <location evidence="1">Membrane</location>
        <topology evidence="1">Multi-pass membrane protein</topology>
    </subcellularLocation>
</comment>
<feature type="region of interest" description="Disordered" evidence="9">
    <location>
        <begin position="436"/>
        <end position="457"/>
    </location>
</feature>
<feature type="transmembrane region" description="Helical" evidence="8">
    <location>
        <begin position="133"/>
        <end position="154"/>
    </location>
</feature>
<dbReference type="GO" id="GO:0005886">
    <property type="term" value="C:plasma membrane"/>
    <property type="evidence" value="ECO:0007669"/>
    <property type="project" value="UniProtKB-SubCell"/>
</dbReference>
<dbReference type="AlphaFoldDB" id="A0A0G4HW70"/>
<feature type="transmembrane region" description="Helical" evidence="8">
    <location>
        <begin position="104"/>
        <end position="126"/>
    </location>
</feature>
<feature type="domain" description="Ammonium transporter AmtB-like" evidence="10">
    <location>
        <begin position="34"/>
        <end position="429"/>
    </location>
</feature>
<evidence type="ECO:0000256" key="1">
    <source>
        <dbReference type="ARBA" id="ARBA00004141"/>
    </source>
</evidence>
<evidence type="ECO:0000256" key="9">
    <source>
        <dbReference type="SAM" id="MobiDB-lite"/>
    </source>
</evidence>
<dbReference type="Gene3D" id="1.10.3430.10">
    <property type="entry name" value="Ammonium transporter AmtB like domains"/>
    <property type="match status" value="1"/>
</dbReference>
<name>A0A0G4HW70_9ALVE</name>
<feature type="transmembrane region" description="Helical" evidence="8">
    <location>
        <begin position="382"/>
        <end position="405"/>
    </location>
</feature>
<evidence type="ECO:0000313" key="11">
    <source>
        <dbReference type="EMBL" id="CEM48716.1"/>
    </source>
</evidence>
<reference evidence="11" key="1">
    <citation type="submission" date="2014-11" db="EMBL/GenBank/DDBJ databases">
        <authorList>
            <person name="Otto D Thomas"/>
            <person name="Naeem Raeece"/>
        </authorList>
    </citation>
    <scope>NUCLEOTIDE SEQUENCE</scope>
</reference>
<evidence type="ECO:0000256" key="6">
    <source>
        <dbReference type="ARBA" id="ARBA00023136"/>
    </source>
</evidence>
<keyword evidence="3 8" id="KW-0813">Transport</keyword>
<feature type="transmembrane region" description="Helical" evidence="8">
    <location>
        <begin position="345"/>
        <end position="362"/>
    </location>
</feature>